<evidence type="ECO:0000259" key="12">
    <source>
        <dbReference type="PROSITE" id="PS50902"/>
    </source>
</evidence>
<keyword evidence="6 10" id="KW-0521">NADP</keyword>
<dbReference type="CDD" id="cd06204">
    <property type="entry name" value="CYPOR"/>
    <property type="match status" value="1"/>
</dbReference>
<evidence type="ECO:0000256" key="5">
    <source>
        <dbReference type="ARBA" id="ARBA00022827"/>
    </source>
</evidence>
<evidence type="ECO:0000256" key="7">
    <source>
        <dbReference type="ARBA" id="ARBA00022989"/>
    </source>
</evidence>
<dbReference type="PROSITE" id="PS51384">
    <property type="entry name" value="FAD_FR"/>
    <property type="match status" value="1"/>
</dbReference>
<dbReference type="InterPro" id="IPR023173">
    <property type="entry name" value="NADPH_Cyt_P450_Rdtase_alpha"/>
</dbReference>
<keyword evidence="4 10" id="KW-0256">Endoplasmic reticulum</keyword>
<dbReference type="FunFam" id="1.20.990.10:FF:000001">
    <property type="entry name" value="NADPH--cytochrome P450 reductase"/>
    <property type="match status" value="1"/>
</dbReference>
<comment type="caution">
    <text evidence="14">The sequence shown here is derived from an EMBL/GenBank/DDBJ whole genome shotgun (WGS) entry which is preliminary data.</text>
</comment>
<evidence type="ECO:0000256" key="6">
    <source>
        <dbReference type="ARBA" id="ARBA00022857"/>
    </source>
</evidence>
<dbReference type="Gene3D" id="1.20.990.10">
    <property type="entry name" value="NADPH-cytochrome p450 Reductase, Chain A, domain 3"/>
    <property type="match status" value="1"/>
</dbReference>
<dbReference type="HAMAP" id="MF_03212">
    <property type="entry name" value="NCPR"/>
    <property type="match status" value="1"/>
</dbReference>
<feature type="binding site" evidence="10">
    <location>
        <begin position="627"/>
        <end position="631"/>
    </location>
    <ligand>
        <name>NADP(+)</name>
        <dbReference type="ChEBI" id="CHEBI:58349"/>
    </ligand>
</feature>
<comment type="cofactor">
    <cofactor evidence="10">
        <name>FMN</name>
        <dbReference type="ChEBI" id="CHEBI:58210"/>
    </cofactor>
    <text evidence="10">Binds 1 FMN per monomer.</text>
</comment>
<keyword evidence="15" id="KW-1185">Reference proteome</keyword>
<feature type="binding site" evidence="10">
    <location>
        <begin position="480"/>
        <end position="483"/>
    </location>
    <ligand>
        <name>FAD</name>
        <dbReference type="ChEBI" id="CHEBI:57692"/>
    </ligand>
</feature>
<comment type="catalytic activity">
    <reaction evidence="10 11">
        <text>2 oxidized [cytochrome P450] + NADPH = 2 reduced [cytochrome P450] + NADP(+) + H(+)</text>
        <dbReference type="Rhea" id="RHEA:24040"/>
        <dbReference type="Rhea" id="RHEA-COMP:14627"/>
        <dbReference type="Rhea" id="RHEA-COMP:14628"/>
        <dbReference type="ChEBI" id="CHEBI:15378"/>
        <dbReference type="ChEBI" id="CHEBI:55376"/>
        <dbReference type="ChEBI" id="CHEBI:57783"/>
        <dbReference type="ChEBI" id="CHEBI:58349"/>
        <dbReference type="ChEBI" id="CHEBI:60344"/>
        <dbReference type="EC" id="1.6.2.4"/>
    </reaction>
</comment>
<organism evidence="14 15">
    <name type="scientific">Hypsibius exemplaris</name>
    <name type="common">Freshwater tardigrade</name>
    <dbReference type="NCBI Taxonomy" id="2072580"/>
    <lineage>
        <taxon>Eukaryota</taxon>
        <taxon>Metazoa</taxon>
        <taxon>Ecdysozoa</taxon>
        <taxon>Tardigrada</taxon>
        <taxon>Eutardigrada</taxon>
        <taxon>Parachela</taxon>
        <taxon>Hypsibioidea</taxon>
        <taxon>Hypsibiidae</taxon>
        <taxon>Hypsibius</taxon>
    </lineage>
</organism>
<dbReference type="InterPro" id="IPR029039">
    <property type="entry name" value="Flavoprotein-like_sf"/>
</dbReference>
<dbReference type="FunFam" id="3.40.50.360:FF:000036">
    <property type="entry name" value="NADPH--cytochrome P450 reductase"/>
    <property type="match status" value="1"/>
</dbReference>
<feature type="binding site" evidence="10">
    <location>
        <position position="324"/>
    </location>
    <ligand>
        <name>NADP(+)</name>
        <dbReference type="ChEBI" id="CHEBI:58349"/>
    </ligand>
</feature>
<dbReference type="PRINTS" id="PR00369">
    <property type="entry name" value="FLAVODOXIN"/>
</dbReference>
<evidence type="ECO:0000256" key="3">
    <source>
        <dbReference type="ARBA" id="ARBA00022692"/>
    </source>
</evidence>
<feature type="binding site" evidence="10">
    <location>
        <begin position="112"/>
        <end position="117"/>
    </location>
    <ligand>
        <name>FMN</name>
        <dbReference type="ChEBI" id="CHEBI:58210"/>
    </ligand>
</feature>
<feature type="binding site" evidence="10">
    <location>
        <begin position="621"/>
        <end position="622"/>
    </location>
    <ligand>
        <name>NADP(+)</name>
        <dbReference type="ChEBI" id="CHEBI:58349"/>
    </ligand>
</feature>
<dbReference type="PANTHER" id="PTHR19384">
    <property type="entry name" value="NITRIC OXIDE SYNTHASE-RELATED"/>
    <property type="match status" value="1"/>
</dbReference>
<feature type="binding site" evidence="10">
    <location>
        <begin position="514"/>
        <end position="517"/>
    </location>
    <ligand>
        <name>FAD</name>
        <dbReference type="ChEBI" id="CHEBI:57692"/>
    </ligand>
</feature>
<dbReference type="Gene3D" id="3.40.50.80">
    <property type="entry name" value="Nucleotide-binding domain of ferredoxin-NADP reductase (FNR) module"/>
    <property type="match status" value="1"/>
</dbReference>
<feature type="binding site" evidence="10">
    <location>
        <begin position="498"/>
        <end position="500"/>
    </location>
    <ligand>
        <name>FAD</name>
        <dbReference type="ChEBI" id="CHEBI:57692"/>
    </ligand>
</feature>
<evidence type="ECO:0000256" key="11">
    <source>
        <dbReference type="PIRNR" id="PIRNR000208"/>
    </source>
</evidence>
<dbReference type="PRINTS" id="PR00371">
    <property type="entry name" value="FPNCR"/>
</dbReference>
<dbReference type="EMBL" id="MTYJ01000003">
    <property type="protein sequence ID" value="OQV25162.1"/>
    <property type="molecule type" value="Genomic_DNA"/>
</dbReference>
<gene>
    <name evidence="14" type="ORF">BV898_00851</name>
</gene>
<keyword evidence="7" id="KW-1133">Transmembrane helix</keyword>
<dbReference type="PANTHER" id="PTHR19384:SF17">
    <property type="entry name" value="NADPH--CYTOCHROME P450 REDUCTASE"/>
    <property type="match status" value="1"/>
</dbReference>
<dbReference type="Pfam" id="PF00258">
    <property type="entry name" value="Flavodoxin_1"/>
    <property type="match status" value="1"/>
</dbReference>
<keyword evidence="9 10" id="KW-0472">Membrane</keyword>
<comment type="subcellular location">
    <subcellularLocation>
        <location evidence="10">Endoplasmic reticulum membrane</location>
        <topology evidence="10">Single-pass membrane protein</topology>
        <orientation evidence="10">Cytoplasmic side</orientation>
    </subcellularLocation>
</comment>
<dbReference type="SUPFAM" id="SSF63380">
    <property type="entry name" value="Riboflavin synthase domain-like"/>
    <property type="match status" value="1"/>
</dbReference>
<dbReference type="AlphaFoldDB" id="A0A1W0XCT1"/>
<comment type="similarity">
    <text evidence="10 11">In the C-terminal section; belongs to the flavoprotein pyridine nucleotide cytochrome reductase family.</text>
</comment>
<dbReference type="Proteomes" id="UP000192578">
    <property type="component" value="Unassembled WGS sequence"/>
</dbReference>
<keyword evidence="3" id="KW-0812">Transmembrane</keyword>
<evidence type="ECO:0000256" key="2">
    <source>
        <dbReference type="ARBA" id="ARBA00022643"/>
    </source>
</evidence>
<feature type="binding site" evidence="10">
    <location>
        <begin position="164"/>
        <end position="167"/>
    </location>
    <ligand>
        <name>FMN</name>
        <dbReference type="ChEBI" id="CHEBI:58210"/>
    </ligand>
</feature>
<dbReference type="Gene3D" id="2.40.30.10">
    <property type="entry name" value="Translation factors"/>
    <property type="match status" value="1"/>
</dbReference>
<dbReference type="InterPro" id="IPR039261">
    <property type="entry name" value="FNR_nucleotide-bd"/>
</dbReference>
<dbReference type="SUPFAM" id="SSF52218">
    <property type="entry name" value="Flavoproteins"/>
    <property type="match status" value="1"/>
</dbReference>
<keyword evidence="1 10" id="KW-0285">Flavoprotein</keyword>
<accession>A0A1W0XCT1</accession>
<dbReference type="GO" id="GO:0050661">
    <property type="term" value="F:NADP binding"/>
    <property type="evidence" value="ECO:0007669"/>
    <property type="project" value="UniProtKB-UniRule"/>
</dbReference>
<feature type="binding site" evidence="10">
    <location>
        <position position="663"/>
    </location>
    <ligand>
        <name>NADP(+)</name>
        <dbReference type="ChEBI" id="CHEBI:58349"/>
    </ligand>
</feature>
<dbReference type="InterPro" id="IPR017938">
    <property type="entry name" value="Riboflavin_synthase-like_b-brl"/>
</dbReference>
<dbReference type="InterPro" id="IPR008254">
    <property type="entry name" value="Flavodoxin/NO_synth"/>
</dbReference>
<comment type="similarity">
    <text evidence="10">Belongs to the NADPH--cytochrome P450 reductase family.</text>
</comment>
<dbReference type="InterPro" id="IPR001094">
    <property type="entry name" value="Flavdoxin-like"/>
</dbReference>
<evidence type="ECO:0000256" key="10">
    <source>
        <dbReference type="HAMAP-Rule" id="MF_03212"/>
    </source>
</evidence>
<dbReference type="SUPFAM" id="SSF52343">
    <property type="entry name" value="Ferredoxin reductase-like, C-terminal NADP-linked domain"/>
    <property type="match status" value="1"/>
</dbReference>
<name>A0A1W0XCT1_HYPEX</name>
<comment type="cofactor">
    <cofactor evidence="10">
        <name>FAD</name>
        <dbReference type="ChEBI" id="CHEBI:57692"/>
    </cofactor>
    <text evidence="10">Binds 1 FAD per monomer.</text>
</comment>
<evidence type="ECO:0000313" key="14">
    <source>
        <dbReference type="EMBL" id="OQV25162.1"/>
    </source>
</evidence>
<evidence type="ECO:0000256" key="4">
    <source>
        <dbReference type="ARBA" id="ARBA00022824"/>
    </source>
</evidence>
<dbReference type="EC" id="1.6.2.4" evidence="10 11"/>
<dbReference type="GO" id="GO:0005789">
    <property type="term" value="C:endoplasmic reticulum membrane"/>
    <property type="evidence" value="ECO:0007669"/>
    <property type="project" value="UniProtKB-SubCell"/>
</dbReference>
<dbReference type="GO" id="GO:0005829">
    <property type="term" value="C:cytosol"/>
    <property type="evidence" value="ECO:0007669"/>
    <property type="project" value="TreeGrafter"/>
</dbReference>
<proteinExistence type="inferred from homology"/>
<sequence length="702" mass="78589">MASGSDRVLSGDSAAGELPLKVDVPVDEESTAAFSIATLLSSLSSLDYVVLVVVLLGSVVFVFNWWKSRTPPPSTAGKLTVIPNNTQSQGKTSGFVDKMKASGKNVVVFYGSQTGTAEEFATRLSKDTKRFGLKGMSADPEEYDMEDIPKLKEIENSLVIFCVATYGEGDPTDNAQELFDWLQTGDADLTGVNYAVFALGNKTYEHFNSFGKLVDTKMEAMGATRVFEIGLGDDDANIEDDFITWKDRFWPAVCEHFNLEQNGVEENSRQFKLVIPENVVEEKIFHGEPARLNSLKTQRPPFDAKNPFLATITAKRELHVGGDRGCLHIEIDITGSKLRYDSGDHVAIFPANDSALVEKLGELLGRNLDDVFSLVNLDEDSSKKHPFPCPCSYRTALTYYVDITTPVRTHILKELADYAADPVEKDKLLFMASRTEEGKAAYQEWVIKDCRHIVAILEDLPSVKPPPDHLCEMLPRLQARYYSISSSPKLFPTSIHITAVIVDYETPTGRRNQGVATSWLKKKDLGVNAPPPTVPIFVRRSQFRLPFKSQTPVIMIGPGTGVAPFRGFVQERDLLRRDGKPVGDTILYFGCRKRAEDFIYRDEMEEYMNRGTLSKFYTAFSRDSPEKIYVQHLLKDNADEVWSILERGGHLYVCGDARNMARDVHNVILDICQTRGNMSETEALAFIKKLESQRRYSADVWS</sequence>
<dbReference type="InterPro" id="IPR001433">
    <property type="entry name" value="OxRdtase_FAD/NAD-bd"/>
</dbReference>
<evidence type="ECO:0000259" key="13">
    <source>
        <dbReference type="PROSITE" id="PS51384"/>
    </source>
</evidence>
<dbReference type="OrthoDB" id="1856718at2759"/>
<reference evidence="15" key="1">
    <citation type="submission" date="2017-01" db="EMBL/GenBank/DDBJ databases">
        <title>Comparative genomics of anhydrobiosis in the tardigrade Hypsibius dujardini.</title>
        <authorList>
            <person name="Yoshida Y."/>
            <person name="Koutsovoulos G."/>
            <person name="Laetsch D."/>
            <person name="Stevens L."/>
            <person name="Kumar S."/>
            <person name="Horikawa D."/>
            <person name="Ishino K."/>
            <person name="Komine S."/>
            <person name="Tomita M."/>
            <person name="Blaxter M."/>
            <person name="Arakawa K."/>
        </authorList>
    </citation>
    <scope>NUCLEOTIDE SEQUENCE [LARGE SCALE GENOMIC DNA]</scope>
    <source>
        <strain evidence="15">Z151</strain>
    </source>
</reference>
<evidence type="ECO:0000256" key="8">
    <source>
        <dbReference type="ARBA" id="ARBA00023002"/>
    </source>
</evidence>
<comment type="similarity">
    <text evidence="10">In the N-terminal section; belongs to the flavodoxin family.</text>
</comment>
<feature type="binding site" evidence="10">
    <location>
        <position position="701"/>
    </location>
    <ligand>
        <name>FAD</name>
        <dbReference type="ChEBI" id="CHEBI:57692"/>
    </ligand>
</feature>
<keyword evidence="2 10" id="KW-0288">FMN</keyword>
<keyword evidence="5 10" id="KW-0274">FAD</keyword>
<dbReference type="GO" id="GO:0003958">
    <property type="term" value="F:NADPH-hemoprotein reductase activity"/>
    <property type="evidence" value="ECO:0007669"/>
    <property type="project" value="UniProtKB-UniRule"/>
</dbReference>
<keyword evidence="8 10" id="KW-0560">Oxidoreductase</keyword>
<dbReference type="GO" id="GO:0050660">
    <property type="term" value="F:flavin adenine dinucleotide binding"/>
    <property type="evidence" value="ECO:0007669"/>
    <property type="project" value="UniProtKB-UniRule"/>
</dbReference>
<dbReference type="Gene3D" id="3.40.50.360">
    <property type="match status" value="1"/>
</dbReference>
<dbReference type="PROSITE" id="PS50902">
    <property type="entry name" value="FLAVODOXIN_LIKE"/>
    <property type="match status" value="1"/>
</dbReference>
<dbReference type="PIRSF" id="PIRSF000208">
    <property type="entry name" value="P450R"/>
    <property type="match status" value="1"/>
</dbReference>
<feature type="domain" description="FAD-binding FR-type" evidence="13">
    <location>
        <begin position="305"/>
        <end position="546"/>
    </location>
</feature>
<dbReference type="InterPro" id="IPR001709">
    <property type="entry name" value="Flavoprot_Pyr_Nucl_cyt_Rdtase"/>
</dbReference>
<feature type="binding site" evidence="10">
    <location>
        <position position="234"/>
    </location>
    <ligand>
        <name>FMN</name>
        <dbReference type="ChEBI" id="CHEBI:58210"/>
    </ligand>
</feature>
<dbReference type="Pfam" id="PF00667">
    <property type="entry name" value="FAD_binding_1"/>
    <property type="match status" value="1"/>
</dbReference>
<dbReference type="GO" id="GO:0010181">
    <property type="term" value="F:FMN binding"/>
    <property type="evidence" value="ECO:0007669"/>
    <property type="project" value="UniProtKB-UniRule"/>
</dbReference>
<dbReference type="InterPro" id="IPR017927">
    <property type="entry name" value="FAD-bd_FR_type"/>
</dbReference>
<protein>
    <recommendedName>
        <fullName evidence="10 11">NADPH--cytochrome P450 reductase</fullName>
        <shortName evidence="10">CPR</shortName>
        <shortName evidence="10">P450R</shortName>
        <ecNumber evidence="10 11">1.6.2.4</ecNumber>
    </recommendedName>
</protein>
<evidence type="ECO:0000256" key="1">
    <source>
        <dbReference type="ARBA" id="ARBA00022630"/>
    </source>
</evidence>
<feature type="binding site" evidence="10">
    <location>
        <begin position="199"/>
        <end position="208"/>
    </location>
    <ligand>
        <name>FMN</name>
        <dbReference type="ChEBI" id="CHEBI:58210"/>
    </ligand>
</feature>
<feature type="domain" description="Flavodoxin-like" evidence="12">
    <location>
        <begin position="106"/>
        <end position="250"/>
    </location>
</feature>
<evidence type="ECO:0000313" key="15">
    <source>
        <dbReference type="Proteomes" id="UP000192578"/>
    </source>
</evidence>
<dbReference type="FunFam" id="3.40.50.80:FF:000001">
    <property type="entry name" value="NADPH--cytochrome P450 reductase 1"/>
    <property type="match status" value="1"/>
</dbReference>
<evidence type="ECO:0000256" key="9">
    <source>
        <dbReference type="ARBA" id="ARBA00023136"/>
    </source>
</evidence>
<feature type="binding site" evidence="10">
    <location>
        <position position="504"/>
    </location>
    <ligand>
        <name>FAD</name>
        <dbReference type="ChEBI" id="CHEBI:57692"/>
    </ligand>
</feature>
<dbReference type="InterPro" id="IPR023208">
    <property type="entry name" value="P450R"/>
</dbReference>
<feature type="binding site" evidence="10">
    <location>
        <position position="560"/>
    </location>
    <ligand>
        <name>NADP(+)</name>
        <dbReference type="ChEBI" id="CHEBI:58349"/>
    </ligand>
</feature>
<comment type="caution">
    <text evidence="10">Lacks conserved residue(s) required for the propagation of feature annotation.</text>
</comment>
<dbReference type="GO" id="GO:0009725">
    <property type="term" value="P:response to hormone"/>
    <property type="evidence" value="ECO:0007669"/>
    <property type="project" value="TreeGrafter"/>
</dbReference>
<comment type="function">
    <text evidence="10">This enzyme is required for electron transfer from NADP to cytochrome P450 in microsomes. It can also provide electron transfer to heme oxygenase and cytochrome B5.</text>
</comment>
<dbReference type="Pfam" id="PF00175">
    <property type="entry name" value="NAD_binding_1"/>
    <property type="match status" value="1"/>
</dbReference>
<dbReference type="InterPro" id="IPR003097">
    <property type="entry name" value="CysJ-like_FAD-binding"/>
</dbReference>